<accession>A0A2K1ZGC1</accession>
<protein>
    <submittedName>
        <fullName evidence="2">Uncharacterized protein</fullName>
    </submittedName>
</protein>
<feature type="transmembrane region" description="Helical" evidence="1">
    <location>
        <begin position="12"/>
        <end position="39"/>
    </location>
</feature>
<sequence length="227" mass="25690">MNWAGKAKHYGAFIVIISPASGFSLFFVPHAHTLVLQLVSKSREREARFYCISYTNSECPAHVLILFLMAPNLSSMQSFGVCCSGKWLTTVIFSKAERGYRNALGRNLPVFQIFWIFLSSCQFNNSVFGISKLCSRSKHTSKERLFEELDHHGFFPVELHDEPDMNGLLAATSLEGCLPNAMDVTLETEEKLGHKIRTEESATKVELELQENKPISCLPWLNTRQHC</sequence>
<keyword evidence="1" id="KW-0472">Membrane</keyword>
<keyword evidence="3" id="KW-1185">Reference proteome</keyword>
<evidence type="ECO:0000256" key="1">
    <source>
        <dbReference type="SAM" id="Phobius"/>
    </source>
</evidence>
<keyword evidence="1" id="KW-0812">Transmembrane</keyword>
<dbReference type="Proteomes" id="UP000006729">
    <property type="component" value="Chromosome 8"/>
</dbReference>
<proteinExistence type="predicted"/>
<keyword evidence="1" id="KW-1133">Transmembrane helix</keyword>
<dbReference type="AlphaFoldDB" id="A0A2K1ZGC1"/>
<organism evidence="2 3">
    <name type="scientific">Populus trichocarpa</name>
    <name type="common">Western balsam poplar</name>
    <name type="synonym">Populus balsamifera subsp. trichocarpa</name>
    <dbReference type="NCBI Taxonomy" id="3694"/>
    <lineage>
        <taxon>Eukaryota</taxon>
        <taxon>Viridiplantae</taxon>
        <taxon>Streptophyta</taxon>
        <taxon>Embryophyta</taxon>
        <taxon>Tracheophyta</taxon>
        <taxon>Spermatophyta</taxon>
        <taxon>Magnoliopsida</taxon>
        <taxon>eudicotyledons</taxon>
        <taxon>Gunneridae</taxon>
        <taxon>Pentapetalae</taxon>
        <taxon>rosids</taxon>
        <taxon>fabids</taxon>
        <taxon>Malpighiales</taxon>
        <taxon>Salicaceae</taxon>
        <taxon>Saliceae</taxon>
        <taxon>Populus</taxon>
    </lineage>
</organism>
<gene>
    <name evidence="2" type="ORF">POPTR_008G129700</name>
</gene>
<evidence type="ECO:0000313" key="3">
    <source>
        <dbReference type="Proteomes" id="UP000006729"/>
    </source>
</evidence>
<name>A0A2K1ZGC1_POPTR</name>
<dbReference type="EMBL" id="CM009297">
    <property type="protein sequence ID" value="PNT24325.1"/>
    <property type="molecule type" value="Genomic_DNA"/>
</dbReference>
<reference evidence="2 3" key="1">
    <citation type="journal article" date="2006" name="Science">
        <title>The genome of black cottonwood, Populus trichocarpa (Torr. &amp; Gray).</title>
        <authorList>
            <person name="Tuskan G.A."/>
            <person name="Difazio S."/>
            <person name="Jansson S."/>
            <person name="Bohlmann J."/>
            <person name="Grigoriev I."/>
            <person name="Hellsten U."/>
            <person name="Putnam N."/>
            <person name="Ralph S."/>
            <person name="Rombauts S."/>
            <person name="Salamov A."/>
            <person name="Schein J."/>
            <person name="Sterck L."/>
            <person name="Aerts A."/>
            <person name="Bhalerao R.R."/>
            <person name="Bhalerao R.P."/>
            <person name="Blaudez D."/>
            <person name="Boerjan W."/>
            <person name="Brun A."/>
            <person name="Brunner A."/>
            <person name="Busov V."/>
            <person name="Campbell M."/>
            <person name="Carlson J."/>
            <person name="Chalot M."/>
            <person name="Chapman J."/>
            <person name="Chen G.L."/>
            <person name="Cooper D."/>
            <person name="Coutinho P.M."/>
            <person name="Couturier J."/>
            <person name="Covert S."/>
            <person name="Cronk Q."/>
            <person name="Cunningham R."/>
            <person name="Davis J."/>
            <person name="Degroeve S."/>
            <person name="Dejardin A."/>
            <person name="Depamphilis C."/>
            <person name="Detter J."/>
            <person name="Dirks B."/>
            <person name="Dubchak I."/>
            <person name="Duplessis S."/>
            <person name="Ehlting J."/>
            <person name="Ellis B."/>
            <person name="Gendler K."/>
            <person name="Goodstein D."/>
            <person name="Gribskov M."/>
            <person name="Grimwood J."/>
            <person name="Groover A."/>
            <person name="Gunter L."/>
            <person name="Hamberger B."/>
            <person name="Heinze B."/>
            <person name="Helariutta Y."/>
            <person name="Henrissat B."/>
            <person name="Holligan D."/>
            <person name="Holt R."/>
            <person name="Huang W."/>
            <person name="Islam-Faridi N."/>
            <person name="Jones S."/>
            <person name="Jones-Rhoades M."/>
            <person name="Jorgensen R."/>
            <person name="Joshi C."/>
            <person name="Kangasjarvi J."/>
            <person name="Karlsson J."/>
            <person name="Kelleher C."/>
            <person name="Kirkpatrick R."/>
            <person name="Kirst M."/>
            <person name="Kohler A."/>
            <person name="Kalluri U."/>
            <person name="Larimer F."/>
            <person name="Leebens-Mack J."/>
            <person name="Leple J.C."/>
            <person name="Locascio P."/>
            <person name="Lou Y."/>
            <person name="Lucas S."/>
            <person name="Martin F."/>
            <person name="Montanini B."/>
            <person name="Napoli C."/>
            <person name="Nelson D.R."/>
            <person name="Nelson C."/>
            <person name="Nieminen K."/>
            <person name="Nilsson O."/>
            <person name="Pereda V."/>
            <person name="Peter G."/>
            <person name="Philippe R."/>
            <person name="Pilate G."/>
            <person name="Poliakov A."/>
            <person name="Razumovskaya J."/>
            <person name="Richardson P."/>
            <person name="Rinaldi C."/>
            <person name="Ritland K."/>
            <person name="Rouze P."/>
            <person name="Ryaboy D."/>
            <person name="Schmutz J."/>
            <person name="Schrader J."/>
            <person name="Segerman B."/>
            <person name="Shin H."/>
            <person name="Siddiqui A."/>
            <person name="Sterky F."/>
            <person name="Terry A."/>
            <person name="Tsai C.J."/>
            <person name="Uberbacher E."/>
            <person name="Unneberg P."/>
            <person name="Vahala J."/>
            <person name="Wall K."/>
            <person name="Wessler S."/>
            <person name="Yang G."/>
            <person name="Yin T."/>
            <person name="Douglas C."/>
            <person name="Marra M."/>
            <person name="Sandberg G."/>
            <person name="Van de Peer Y."/>
            <person name="Rokhsar D."/>
        </authorList>
    </citation>
    <scope>NUCLEOTIDE SEQUENCE [LARGE SCALE GENOMIC DNA]</scope>
    <source>
        <strain evidence="3">cv. Nisqually</strain>
    </source>
</reference>
<evidence type="ECO:0000313" key="2">
    <source>
        <dbReference type="EMBL" id="PNT24325.1"/>
    </source>
</evidence>
<dbReference type="InParanoid" id="A0A2K1ZGC1"/>